<proteinExistence type="predicted"/>
<accession>A0ABT5T6E9</accession>
<feature type="region of interest" description="Disordered" evidence="1">
    <location>
        <begin position="1"/>
        <end position="35"/>
    </location>
</feature>
<dbReference type="EMBL" id="JAQZSM010000003">
    <property type="protein sequence ID" value="MDD7970519.1"/>
    <property type="molecule type" value="Genomic_DNA"/>
</dbReference>
<organism evidence="2 3">
    <name type="scientific">Roseinatronobacter alkalisoli</name>
    <dbReference type="NCBI Taxonomy" id="3028235"/>
    <lineage>
        <taxon>Bacteria</taxon>
        <taxon>Pseudomonadati</taxon>
        <taxon>Pseudomonadota</taxon>
        <taxon>Alphaproteobacteria</taxon>
        <taxon>Rhodobacterales</taxon>
        <taxon>Paracoccaceae</taxon>
        <taxon>Roseinatronobacter</taxon>
    </lineage>
</organism>
<evidence type="ECO:0000313" key="3">
    <source>
        <dbReference type="Proteomes" id="UP001431784"/>
    </source>
</evidence>
<keyword evidence="3" id="KW-1185">Reference proteome</keyword>
<dbReference type="RefSeq" id="WP_274351138.1">
    <property type="nucleotide sequence ID" value="NZ_JAQZSM010000003.1"/>
</dbReference>
<evidence type="ECO:0000256" key="1">
    <source>
        <dbReference type="SAM" id="MobiDB-lite"/>
    </source>
</evidence>
<dbReference type="Proteomes" id="UP001431784">
    <property type="component" value="Unassembled WGS sequence"/>
</dbReference>
<protein>
    <submittedName>
        <fullName evidence="2">Uncharacterized protein</fullName>
    </submittedName>
</protein>
<reference evidence="2" key="1">
    <citation type="submission" date="2023-02" db="EMBL/GenBank/DDBJ databases">
        <title>Description of Roseinatronobacter alkalisoli sp. nov., an alkaliphilic bacerium isolated from soda soil.</title>
        <authorList>
            <person name="Wei W."/>
        </authorList>
    </citation>
    <scope>NUCLEOTIDE SEQUENCE</scope>
    <source>
        <strain evidence="2">HJB301</strain>
    </source>
</reference>
<gene>
    <name evidence="2" type="ORF">PUT78_05340</name>
</gene>
<name>A0ABT5T6E9_9RHOB</name>
<sequence length="48" mass="5140">MRTIPTPTPATTKRPGAAPGISADMRPGHPRNAATQKPVTRFSDWALI</sequence>
<comment type="caution">
    <text evidence="2">The sequence shown here is derived from an EMBL/GenBank/DDBJ whole genome shotgun (WGS) entry which is preliminary data.</text>
</comment>
<evidence type="ECO:0000313" key="2">
    <source>
        <dbReference type="EMBL" id="MDD7970519.1"/>
    </source>
</evidence>